<feature type="region of interest" description="Disordered" evidence="1">
    <location>
        <begin position="873"/>
        <end position="936"/>
    </location>
</feature>
<keyword evidence="3" id="KW-1185">Reference proteome</keyword>
<dbReference type="EMBL" id="JBANRG010000045">
    <property type="protein sequence ID" value="KAK7445999.1"/>
    <property type="molecule type" value="Genomic_DNA"/>
</dbReference>
<evidence type="ECO:0000313" key="3">
    <source>
        <dbReference type="Proteomes" id="UP001498398"/>
    </source>
</evidence>
<sequence length="936" mass="105051">MIDSDEIALNKQAVYLKSENSIGGLCWLHTHANELKLDSFTKVTKVAKSVAKGDIHLGKEMTVAVIGVFGETSVYPILVAATCKKETAADSEFTFRTVSEAYFAHPDASQIPLWCWYTDGDPKCRPGGHQYFVTVTLPHDSRLYHLLKDLLGLNLFTGPMTITIGFDWRHIDKRFSTCIRSTAGITINSGHCINRIMLLQWLQRIPNMSLCQAQRLLYPRDAQSVPRALELFQAIIELANLDIKLANPGEEQDFDSIRMLAELLSSLLDPFVKTAWTLSQAVTSLSKFAHLLCAQFRVHRLQFCSNQLYYNSQSMVKNIIFNIAKQQILDNSQPFRIAKDGDNEEEKYFGILQVLGGHCPGMNLKEGLSQMGSADINRVREEHPTWEPGQRRLEATTAEGMDKVNAKTKWDADIIAGNCDLEECWMEGRDQAVKALKSSFFPMDARYYDFETLFADYTSREEDEEDRSMVQEPRPSDMAFEPGVDDPPSTTPKNFEVPYTTPPSLTPDSQENQTDDDSEDHPFEDLLASHIERQTSGRGHETRPTGIGIDQNDFLEMTIGKEIKKTHYLHKQTIVSCLITPHYHKKSHNHLFRVWTFTDANAPDPFRLVNANFTDPGHFHVGDLVLTFAKTKECVSLALVRTTDISQRGVTVNSVLIDTLPNSDAKITLTGQVYCLQSSTPCSDGDDIFWTTNGSYLTNESIIKGTSVVTDKVVLINIPSYLCKVVKPDLMTDSPVEGEYICCTYWRFHDDILQMLIVSLWSKLSELVKPLASIPTLKLSEDFPYRNSEERPSVPHPAIWRYNMIQHIAAKHLEYHLPGINEAAALLPENLARCITLPPEEEKALEIPAHRMMMPLLDGLQLELDWIKKATEKRSTKGKKREFDADTGAKNSASGSGAKRAKTSGISSTTRGRSDGKGRRGNSKTGRSCGRGRGAN</sequence>
<feature type="region of interest" description="Disordered" evidence="1">
    <location>
        <begin position="459"/>
        <end position="522"/>
    </location>
</feature>
<comment type="caution">
    <text evidence="2">The sequence shown here is derived from an EMBL/GenBank/DDBJ whole genome shotgun (WGS) entry which is preliminary data.</text>
</comment>
<gene>
    <name evidence="2" type="ORF">VKT23_014622</name>
</gene>
<reference evidence="2 3" key="1">
    <citation type="submission" date="2024-01" db="EMBL/GenBank/DDBJ databases">
        <title>A draft genome for the cacao thread blight pathogen Marasmiellus scandens.</title>
        <authorList>
            <person name="Baruah I.K."/>
            <person name="Leung J."/>
            <person name="Bukari Y."/>
            <person name="Amoako-Attah I."/>
            <person name="Meinhardt L.W."/>
            <person name="Bailey B.A."/>
            <person name="Cohen S.P."/>
        </authorList>
    </citation>
    <scope>NUCLEOTIDE SEQUENCE [LARGE SCALE GENOMIC DNA]</scope>
    <source>
        <strain evidence="2 3">GH-19</strain>
    </source>
</reference>
<proteinExistence type="predicted"/>
<name>A0ABR1IZP7_9AGAR</name>
<evidence type="ECO:0000256" key="1">
    <source>
        <dbReference type="SAM" id="MobiDB-lite"/>
    </source>
</evidence>
<accession>A0ABR1IZP7</accession>
<protein>
    <submittedName>
        <fullName evidence="2">Uncharacterized protein</fullName>
    </submittedName>
</protein>
<organism evidence="2 3">
    <name type="scientific">Marasmiellus scandens</name>
    <dbReference type="NCBI Taxonomy" id="2682957"/>
    <lineage>
        <taxon>Eukaryota</taxon>
        <taxon>Fungi</taxon>
        <taxon>Dikarya</taxon>
        <taxon>Basidiomycota</taxon>
        <taxon>Agaricomycotina</taxon>
        <taxon>Agaricomycetes</taxon>
        <taxon>Agaricomycetidae</taxon>
        <taxon>Agaricales</taxon>
        <taxon>Marasmiineae</taxon>
        <taxon>Omphalotaceae</taxon>
        <taxon>Marasmiellus</taxon>
    </lineage>
</organism>
<evidence type="ECO:0000313" key="2">
    <source>
        <dbReference type="EMBL" id="KAK7445999.1"/>
    </source>
</evidence>
<dbReference type="Proteomes" id="UP001498398">
    <property type="component" value="Unassembled WGS sequence"/>
</dbReference>